<proteinExistence type="predicted"/>
<gene>
    <name evidence="2" type="ORF">GNI_191390</name>
</gene>
<keyword evidence="3" id="KW-1185">Reference proteome</keyword>
<dbReference type="VEuPathDB" id="CryptoDB:GNI_191390"/>
<feature type="region of interest" description="Disordered" evidence="1">
    <location>
        <begin position="315"/>
        <end position="343"/>
    </location>
</feature>
<dbReference type="GeneID" id="22916262"/>
<dbReference type="RefSeq" id="XP_011133673.1">
    <property type="nucleotide sequence ID" value="XM_011135371.1"/>
</dbReference>
<evidence type="ECO:0000313" key="3">
    <source>
        <dbReference type="Proteomes" id="UP000019763"/>
    </source>
</evidence>
<organism evidence="2 3">
    <name type="scientific">Gregarina niphandrodes</name>
    <name type="common">Septate eugregarine</name>
    <dbReference type="NCBI Taxonomy" id="110365"/>
    <lineage>
        <taxon>Eukaryota</taxon>
        <taxon>Sar</taxon>
        <taxon>Alveolata</taxon>
        <taxon>Apicomplexa</taxon>
        <taxon>Conoidasida</taxon>
        <taxon>Gregarinasina</taxon>
        <taxon>Eugregarinorida</taxon>
        <taxon>Gregarinidae</taxon>
        <taxon>Gregarina</taxon>
    </lineage>
</organism>
<dbReference type="Proteomes" id="UP000019763">
    <property type="component" value="Unassembled WGS sequence"/>
</dbReference>
<comment type="caution">
    <text evidence="2">The sequence shown here is derived from an EMBL/GenBank/DDBJ whole genome shotgun (WGS) entry which is preliminary data.</text>
</comment>
<name>A0A023AWF7_GRENI</name>
<accession>A0A023AWF7</accession>
<reference evidence="2" key="1">
    <citation type="submission" date="2013-12" db="EMBL/GenBank/DDBJ databases">
        <authorList>
            <person name="Omoto C.K."/>
            <person name="Sibley D."/>
            <person name="Venepally P."/>
            <person name="Hadjithomas M."/>
            <person name="Karamycheva S."/>
            <person name="Brunk B."/>
            <person name="Roos D."/>
            <person name="Caler E."/>
            <person name="Lorenzi H."/>
        </authorList>
    </citation>
    <scope>NUCLEOTIDE SEQUENCE</scope>
</reference>
<evidence type="ECO:0000256" key="1">
    <source>
        <dbReference type="SAM" id="MobiDB-lite"/>
    </source>
</evidence>
<dbReference type="EMBL" id="AFNH02001462">
    <property type="protein sequence ID" value="EZG43054.1"/>
    <property type="molecule type" value="Genomic_DNA"/>
</dbReference>
<feature type="compositionally biased region" description="Polar residues" evidence="1">
    <location>
        <begin position="323"/>
        <end position="340"/>
    </location>
</feature>
<sequence>MQEQVDGVTVAVMRPVDPSELAELMARVPKEWQPVLQESAGWKTAHWNDGGGLEVTPAKPTRETKSRLCKTACVLGVGAAVGFFANYLLRSGGSAQPWVAKEDFEMPNTYAKLTNNQGAIIFEAGGPVPEAPCGSGTLHCDSGCSNAGGGGWPISFGSPWPVSFNLAWNITHQLTPKKCQVLCHTPQETQNSLHSRLLARFPVQAAGTPMSSQNQLRQLYAGRSFNCKGWSASARDIGTLRQCICDVASVTCEVTAKSKKAMHEVTFTDLEAPLARVANIFSDYPKEVYDVKNCGYECWSLAPDTKRTVRANRVAEAARRATQNSNSPSTSKHTKQQSAKDLTRDDVSWYMGTRFG</sequence>
<evidence type="ECO:0000313" key="2">
    <source>
        <dbReference type="EMBL" id="EZG43054.1"/>
    </source>
</evidence>
<protein>
    <submittedName>
        <fullName evidence="2">Uncharacterized protein</fullName>
    </submittedName>
</protein>
<dbReference type="AlphaFoldDB" id="A0A023AWF7"/>